<dbReference type="Pfam" id="PF01963">
    <property type="entry name" value="TraB_PrgY_gumN"/>
    <property type="match status" value="1"/>
</dbReference>
<evidence type="ECO:0000256" key="2">
    <source>
        <dbReference type="SAM" id="SignalP"/>
    </source>
</evidence>
<gene>
    <name evidence="3" type="ORF">KH327_05020</name>
</gene>
<evidence type="ECO:0000313" key="3">
    <source>
        <dbReference type="EMBL" id="MBS6535174.1"/>
    </source>
</evidence>
<feature type="chain" id="PRO_5036807915" evidence="2">
    <location>
        <begin position="26"/>
        <end position="476"/>
    </location>
</feature>
<feature type="compositionally biased region" description="Polar residues" evidence="1">
    <location>
        <begin position="42"/>
        <end position="51"/>
    </location>
</feature>
<dbReference type="PANTHER" id="PTHR40590">
    <property type="entry name" value="CYTOPLASMIC PROTEIN-RELATED"/>
    <property type="match status" value="1"/>
</dbReference>
<organism evidence="3 4">
    <name type="scientific">Peptoniphilus harei</name>
    <dbReference type="NCBI Taxonomy" id="54005"/>
    <lineage>
        <taxon>Bacteria</taxon>
        <taxon>Bacillati</taxon>
        <taxon>Bacillota</taxon>
        <taxon>Tissierellia</taxon>
        <taxon>Tissierellales</taxon>
        <taxon>Peptoniphilaceae</taxon>
        <taxon>Peptoniphilus</taxon>
    </lineage>
</organism>
<dbReference type="PANTHER" id="PTHR40590:SF1">
    <property type="entry name" value="CYTOPLASMIC PROTEIN"/>
    <property type="match status" value="1"/>
</dbReference>
<evidence type="ECO:0000313" key="4">
    <source>
        <dbReference type="Proteomes" id="UP000748991"/>
    </source>
</evidence>
<dbReference type="InterPro" id="IPR047111">
    <property type="entry name" value="YbaP-like"/>
</dbReference>
<dbReference type="InterPro" id="IPR002816">
    <property type="entry name" value="TraB/PrgY/GumN_fam"/>
</dbReference>
<feature type="compositionally biased region" description="Basic and acidic residues" evidence="1">
    <location>
        <begin position="52"/>
        <end position="69"/>
    </location>
</feature>
<protein>
    <submittedName>
        <fullName evidence="3">TraB/GumN family protein</fullName>
    </submittedName>
</protein>
<dbReference type="RefSeq" id="WP_278637689.1">
    <property type="nucleotide sequence ID" value="NZ_JAGZZP010000007.1"/>
</dbReference>
<feature type="region of interest" description="Disordered" evidence="1">
    <location>
        <begin position="42"/>
        <end position="73"/>
    </location>
</feature>
<feature type="signal peptide" evidence="2">
    <location>
        <begin position="1"/>
        <end position="25"/>
    </location>
</feature>
<dbReference type="AlphaFoldDB" id="A0A943SRF0"/>
<dbReference type="CDD" id="cd14789">
    <property type="entry name" value="Tiki"/>
    <property type="match status" value="1"/>
</dbReference>
<dbReference type="Proteomes" id="UP000748991">
    <property type="component" value="Unassembled WGS sequence"/>
</dbReference>
<sequence>MKKFKKILTTLALVPTLFLPNFAFAQEDTSPAVTEIKVEESVSNNAENQNTLDKKIEESKEIKSKEKTPKIKSPSFSPWASVDLNDVQFMGLYPASSFFEGKDFRKAITLEDANTAYKLAKEKIESRGLKTGGDFTFKDLTRLETLESISKLLNDDKFAVKNLKESKIFFGQEDEEYLNSKIPLEEVLALYNRATKKTLQDNDKVAKGFFYEIENKNNKVYMLGSIHIGKSSMYPIDQNIINSLKDSDKIFMEIDLTNQEKLKEMQEKMYYKDGGSLKNDLGEELFARVANIFKDFGMTEDQVNKLKPWAIYNSLSVDPKGEVATATYGIESYFLALSLLNNLELGELESVDFQSDLLSNFDKESYISMIKNLTDEIEKNGYKNINAGLNEMLSAWEVGNKDKMISLLSSDGDEASEKFNETLLSERDKNMAKKIDAMLKEDGENTYFILIGAAHLVPENSVTGILKNMGYEVLEK</sequence>
<accession>A0A943SRF0</accession>
<reference evidence="3" key="1">
    <citation type="submission" date="2021-02" db="EMBL/GenBank/DDBJ databases">
        <title>Infant gut strain persistence is associated with maternal origin, phylogeny, and functional potential including surface adhesion and iron acquisition.</title>
        <authorList>
            <person name="Lou Y.C."/>
        </authorList>
    </citation>
    <scope>NUCLEOTIDE SEQUENCE</scope>
    <source>
        <strain evidence="3">L3_060_052G1_dasL3_060_052G1_concoct_1</strain>
    </source>
</reference>
<proteinExistence type="predicted"/>
<evidence type="ECO:0000256" key="1">
    <source>
        <dbReference type="SAM" id="MobiDB-lite"/>
    </source>
</evidence>
<keyword evidence="2" id="KW-0732">Signal</keyword>
<comment type="caution">
    <text evidence="3">The sequence shown here is derived from an EMBL/GenBank/DDBJ whole genome shotgun (WGS) entry which is preliminary data.</text>
</comment>
<dbReference type="EMBL" id="JAGZZP010000007">
    <property type="protein sequence ID" value="MBS6535174.1"/>
    <property type="molecule type" value="Genomic_DNA"/>
</dbReference>
<name>A0A943SRF0_9FIRM</name>